<evidence type="ECO:0000259" key="2">
    <source>
        <dbReference type="Pfam" id="PF01832"/>
    </source>
</evidence>
<accession>B1KPE5</accession>
<feature type="signal peptide" evidence="1">
    <location>
        <begin position="1"/>
        <end position="23"/>
    </location>
</feature>
<dbReference type="Gene3D" id="1.10.530.10">
    <property type="match status" value="1"/>
</dbReference>
<keyword evidence="4" id="KW-1185">Reference proteome</keyword>
<dbReference type="PANTHER" id="PTHR40572">
    <property type="entry name" value="PROTEIN BAX"/>
    <property type="match status" value="1"/>
</dbReference>
<dbReference type="STRING" id="392500.Swoo_0417"/>
<dbReference type="KEGG" id="swd:Swoo_0417"/>
<dbReference type="eggNOG" id="COG2992">
    <property type="taxonomic scope" value="Bacteria"/>
</dbReference>
<feature type="domain" description="Mannosyl-glycoprotein endo-beta-N-acetylglucosamidase-like" evidence="2">
    <location>
        <begin position="176"/>
        <end position="301"/>
    </location>
</feature>
<evidence type="ECO:0000313" key="3">
    <source>
        <dbReference type="EMBL" id="ACA84715.1"/>
    </source>
</evidence>
<dbReference type="Proteomes" id="UP000002168">
    <property type="component" value="Chromosome"/>
</dbReference>
<protein>
    <submittedName>
        <fullName evidence="3">BAX protein</fullName>
    </submittedName>
</protein>
<dbReference type="InterPro" id="IPR002901">
    <property type="entry name" value="MGlyc_endo_b_GlcNAc-like_dom"/>
</dbReference>
<feature type="chain" id="PRO_5002764721" evidence="1">
    <location>
        <begin position="24"/>
        <end position="322"/>
    </location>
</feature>
<evidence type="ECO:0000256" key="1">
    <source>
        <dbReference type="SAM" id="SignalP"/>
    </source>
</evidence>
<dbReference type="AlphaFoldDB" id="B1KPE5"/>
<sequence length="322" mass="35695" precursor="true">MTPIRTLKAMLFIGVVAATEVMAASSGHTFETEFGAPLMPERIGQPYADVKEESTLSGAAQLSKMFAQSGYNLETVRQDNRAPELYVINLPDDLNQQPVESKINDFVRLLLPNVLAVNQQIFKVRQSLMSMAKRPTESLTAKETVWLQGLANDYGLKERDVKSGKSKAVDIKLLLQHIDVIPTGMVLAQGIDESGWGTSHFAIQGNALYGEHLPQSGGKYLTTPGGHVKVAAFDSLYQGTAAYIYNLNSSRAYHGLWQLRQQLRLQGKPVTGYELVGALVDYSVRGQAYVDNLRSLIEHHQLDSYDNVELTPELGRKRIKFN</sequence>
<proteinExistence type="predicted"/>
<gene>
    <name evidence="3" type="ordered locus">Swoo_0417</name>
</gene>
<organism evidence="3 4">
    <name type="scientific">Shewanella woodyi (strain ATCC 51908 / MS32)</name>
    <dbReference type="NCBI Taxonomy" id="392500"/>
    <lineage>
        <taxon>Bacteria</taxon>
        <taxon>Pseudomonadati</taxon>
        <taxon>Pseudomonadota</taxon>
        <taxon>Gammaproteobacteria</taxon>
        <taxon>Alteromonadales</taxon>
        <taxon>Shewanellaceae</taxon>
        <taxon>Shewanella</taxon>
    </lineage>
</organism>
<dbReference type="PANTHER" id="PTHR40572:SF1">
    <property type="entry name" value="PROTEIN BAX"/>
    <property type="match status" value="1"/>
</dbReference>
<dbReference type="HOGENOM" id="CLU_061344_0_1_6"/>
<dbReference type="GO" id="GO:0004040">
    <property type="term" value="F:amidase activity"/>
    <property type="evidence" value="ECO:0007669"/>
    <property type="project" value="InterPro"/>
</dbReference>
<reference evidence="3 4" key="1">
    <citation type="submission" date="2008-02" db="EMBL/GenBank/DDBJ databases">
        <title>Complete sequence of Shewanella woodyi ATCC 51908.</title>
        <authorList>
            <consortium name="US DOE Joint Genome Institute"/>
            <person name="Copeland A."/>
            <person name="Lucas S."/>
            <person name="Lapidus A."/>
            <person name="Glavina del Rio T."/>
            <person name="Dalin E."/>
            <person name="Tice H."/>
            <person name="Bruce D."/>
            <person name="Goodwin L."/>
            <person name="Pitluck S."/>
            <person name="Sims D."/>
            <person name="Brettin T."/>
            <person name="Detter J.C."/>
            <person name="Han C."/>
            <person name="Kuske C.R."/>
            <person name="Schmutz J."/>
            <person name="Larimer F."/>
            <person name="Land M."/>
            <person name="Hauser L."/>
            <person name="Kyrpides N."/>
            <person name="Lykidis A."/>
            <person name="Zhao J.-S."/>
            <person name="Richardson P."/>
        </authorList>
    </citation>
    <scope>NUCLEOTIDE SEQUENCE [LARGE SCALE GENOMIC DNA]</scope>
    <source>
        <strain evidence="4">ATCC 51908 / MS32</strain>
    </source>
</reference>
<dbReference type="RefSeq" id="WP_012323064.1">
    <property type="nucleotide sequence ID" value="NC_010506.1"/>
</dbReference>
<keyword evidence="1" id="KW-0732">Signal</keyword>
<evidence type="ECO:0000313" key="4">
    <source>
        <dbReference type="Proteomes" id="UP000002168"/>
    </source>
</evidence>
<dbReference type="Pfam" id="PF01832">
    <property type="entry name" value="Glucosaminidase"/>
    <property type="match status" value="1"/>
</dbReference>
<dbReference type="EMBL" id="CP000961">
    <property type="protein sequence ID" value="ACA84715.1"/>
    <property type="molecule type" value="Genomic_DNA"/>
</dbReference>
<dbReference type="InterPro" id="IPR053195">
    <property type="entry name" value="Bax-like"/>
</dbReference>
<dbReference type="CAZy" id="GH73">
    <property type="family name" value="Glycoside Hydrolase Family 73"/>
</dbReference>
<name>B1KPE5_SHEWM</name>